<evidence type="ECO:0008006" key="2">
    <source>
        <dbReference type="Google" id="ProtNLM"/>
    </source>
</evidence>
<dbReference type="CDD" id="cd07176">
    <property type="entry name" value="terB"/>
    <property type="match status" value="1"/>
</dbReference>
<comment type="caution">
    <text evidence="1">The sequence shown here is derived from an EMBL/GenBank/DDBJ whole genome shotgun (WGS) entry which is preliminary data.</text>
</comment>
<gene>
    <name evidence="1" type="ORF">ENK44_02275</name>
</gene>
<dbReference type="AlphaFoldDB" id="A0A7V4TYW7"/>
<name>A0A7V4TYW7_CALAY</name>
<accession>A0A7V4TYW7</accession>
<dbReference type="SUPFAM" id="SSF158682">
    <property type="entry name" value="TerB-like"/>
    <property type="match status" value="2"/>
</dbReference>
<dbReference type="Proteomes" id="UP000885779">
    <property type="component" value="Unassembled WGS sequence"/>
</dbReference>
<organism evidence="1">
    <name type="scientific">Caldithrix abyssi</name>
    <dbReference type="NCBI Taxonomy" id="187145"/>
    <lineage>
        <taxon>Bacteria</taxon>
        <taxon>Pseudomonadati</taxon>
        <taxon>Calditrichota</taxon>
        <taxon>Calditrichia</taxon>
        <taxon>Calditrichales</taxon>
        <taxon>Calditrichaceae</taxon>
        <taxon>Caldithrix</taxon>
    </lineage>
</organism>
<protein>
    <recommendedName>
        <fullName evidence="2">Co-chaperone DjlA N-terminal domain-containing protein</fullName>
    </recommendedName>
</protein>
<dbReference type="Gene3D" id="1.10.3680.10">
    <property type="entry name" value="TerB-like"/>
    <property type="match status" value="2"/>
</dbReference>
<sequence length="309" mass="35602">MSLKLHHPGEAFVAITILIMHADGEASVKELNYILKNYSSQPLKILDGIDDSDKFNFFLETKNKIYKTFLKNPNTDDKRPFDKEETETIILAAKDVLRPDLRETAFLLAAELAHTDGLTENEKNILVRIREAFELNHELANTIMEVAAIKYRDADELAEKEMPSSSIELKDVAEALIALELAVVFADEDVNRIQQVNMFWNLTLLNIFKDKSPEYYYQVKYRILTMFNKHLDEPAAFTKQELADLFEACKRVMSPAVRELALWVAYELAYATGFNPQEQAFIEDLTNELNIDRELAEKIRTVVEIKFRS</sequence>
<proteinExistence type="predicted"/>
<evidence type="ECO:0000313" key="1">
    <source>
        <dbReference type="EMBL" id="HGY54508.1"/>
    </source>
</evidence>
<dbReference type="InterPro" id="IPR029024">
    <property type="entry name" value="TerB-like"/>
</dbReference>
<dbReference type="EMBL" id="DRQG01000022">
    <property type="protein sequence ID" value="HGY54508.1"/>
    <property type="molecule type" value="Genomic_DNA"/>
</dbReference>
<reference evidence="1" key="1">
    <citation type="journal article" date="2020" name="mSystems">
        <title>Genome- and Community-Level Interaction Insights into Carbon Utilization and Element Cycling Functions of Hydrothermarchaeota in Hydrothermal Sediment.</title>
        <authorList>
            <person name="Zhou Z."/>
            <person name="Liu Y."/>
            <person name="Xu W."/>
            <person name="Pan J."/>
            <person name="Luo Z.H."/>
            <person name="Li M."/>
        </authorList>
    </citation>
    <scope>NUCLEOTIDE SEQUENCE [LARGE SCALE GENOMIC DNA]</scope>
    <source>
        <strain evidence="1">HyVt-577</strain>
    </source>
</reference>